<evidence type="ECO:0000256" key="1">
    <source>
        <dbReference type="ARBA" id="ARBA00022670"/>
    </source>
</evidence>
<dbReference type="GO" id="GO:0006508">
    <property type="term" value="P:proteolysis"/>
    <property type="evidence" value="ECO:0007669"/>
    <property type="project" value="UniProtKB-KW"/>
</dbReference>
<keyword evidence="4" id="KW-0812">Transmembrane</keyword>
<organism evidence="5 6">
    <name type="scientific">Nakamurella panacisegetis</name>
    <dbReference type="NCBI Taxonomy" id="1090615"/>
    <lineage>
        <taxon>Bacteria</taxon>
        <taxon>Bacillati</taxon>
        <taxon>Actinomycetota</taxon>
        <taxon>Actinomycetes</taxon>
        <taxon>Nakamurellales</taxon>
        <taxon>Nakamurellaceae</taxon>
        <taxon>Nakamurella</taxon>
    </lineage>
</organism>
<protein>
    <submittedName>
        <fullName evidence="5">Trypsin-like peptidase domain-containing protein</fullName>
    </submittedName>
</protein>
<dbReference type="Pfam" id="PF13365">
    <property type="entry name" value="Trypsin_2"/>
    <property type="match status" value="1"/>
</dbReference>
<dbReference type="STRING" id="1090615.SAMN04515671_3181"/>
<dbReference type="PANTHER" id="PTHR43343">
    <property type="entry name" value="PEPTIDASE S12"/>
    <property type="match status" value="1"/>
</dbReference>
<accession>A0A1H0QQC8</accession>
<dbReference type="Proteomes" id="UP000198741">
    <property type="component" value="Chromosome I"/>
</dbReference>
<sequence length="495" mass="49893">MYCTRCGVLVGDQGMFCGHCGARLSAGATAQTSYGASTTRGTEPTAIGSAKRRLGRGTLISAIIIAVAAASAAVFLLVQRPGPVTGGASAMTRSAASTAAADGSVGTAHDSPPAVRPVSPSTGQSGTPIKTATTLVSTSATSVETTRSPSADFAAIYAKQQSGVVRIETVSCSSSGIGTGFLLSATLVATVDHVVTQSAVVSLITAAGRTTGTVIGTDPTRDLALIRADQPLTGYHFHFARTTPGVGDPVAAIGFPIGDPITLTHGDISGLDRTITVDGTTRMGLIETDTPINPGNSGGPLIAADGSVVGLVDALRTDANGIGYAVPASQASVADAQWASAPVPQPPADCQNPLGPSQQQQAVSPTTGADSAPDPRLAGIIQSLNTYFEGIDSGDYAAAYSVQAPDQQSSAGVVGFAAGLRTSYDSNIVILGARAVDATTVDVDLSFNSLQTPANGPDGDSCDNWTLTFVMIQTGDGRWLMDGAGPYHGRTHTPC</sequence>
<evidence type="ECO:0000313" key="6">
    <source>
        <dbReference type="Proteomes" id="UP000198741"/>
    </source>
</evidence>
<gene>
    <name evidence="5" type="ORF">SAMN04515671_3181</name>
</gene>
<keyword evidence="6" id="KW-1185">Reference proteome</keyword>
<evidence type="ECO:0000256" key="4">
    <source>
        <dbReference type="SAM" id="Phobius"/>
    </source>
</evidence>
<proteinExistence type="predicted"/>
<keyword evidence="1" id="KW-0645">Protease</keyword>
<dbReference type="InterPro" id="IPR051201">
    <property type="entry name" value="Chloro_Bact_Ser_Proteases"/>
</dbReference>
<feature type="compositionally biased region" description="Polar residues" evidence="3">
    <location>
        <begin position="354"/>
        <end position="369"/>
    </location>
</feature>
<dbReference type="EMBL" id="LT629710">
    <property type="protein sequence ID" value="SDP18896.1"/>
    <property type="molecule type" value="Genomic_DNA"/>
</dbReference>
<reference evidence="5 6" key="1">
    <citation type="submission" date="2016-10" db="EMBL/GenBank/DDBJ databases">
        <authorList>
            <person name="de Groot N.N."/>
        </authorList>
    </citation>
    <scope>NUCLEOTIDE SEQUENCE [LARGE SCALE GENOMIC DNA]</scope>
    <source>
        <strain evidence="6">P4-7,KCTC 19426,CECT 7604</strain>
    </source>
</reference>
<feature type="transmembrane region" description="Helical" evidence="4">
    <location>
        <begin position="59"/>
        <end position="78"/>
    </location>
</feature>
<feature type="region of interest" description="Disordered" evidence="3">
    <location>
        <begin position="101"/>
        <end position="129"/>
    </location>
</feature>
<dbReference type="AlphaFoldDB" id="A0A1H0QQC8"/>
<evidence type="ECO:0000256" key="2">
    <source>
        <dbReference type="ARBA" id="ARBA00022801"/>
    </source>
</evidence>
<dbReference type="GO" id="GO:0004252">
    <property type="term" value="F:serine-type endopeptidase activity"/>
    <property type="evidence" value="ECO:0007669"/>
    <property type="project" value="InterPro"/>
</dbReference>
<name>A0A1H0QQC8_9ACTN</name>
<evidence type="ECO:0000256" key="3">
    <source>
        <dbReference type="SAM" id="MobiDB-lite"/>
    </source>
</evidence>
<feature type="compositionally biased region" description="Polar residues" evidence="3">
    <location>
        <begin position="119"/>
        <end position="129"/>
    </location>
</feature>
<dbReference type="InterPro" id="IPR001940">
    <property type="entry name" value="Peptidase_S1C"/>
</dbReference>
<dbReference type="Gene3D" id="2.40.10.120">
    <property type="match status" value="1"/>
</dbReference>
<keyword evidence="4" id="KW-0472">Membrane</keyword>
<dbReference type="SUPFAM" id="SSF50494">
    <property type="entry name" value="Trypsin-like serine proteases"/>
    <property type="match status" value="1"/>
</dbReference>
<dbReference type="InterPro" id="IPR009003">
    <property type="entry name" value="Peptidase_S1_PA"/>
</dbReference>
<dbReference type="PANTHER" id="PTHR43343:SF3">
    <property type="entry name" value="PROTEASE DO-LIKE 8, CHLOROPLASTIC"/>
    <property type="match status" value="1"/>
</dbReference>
<keyword evidence="2" id="KW-0378">Hydrolase</keyword>
<feature type="region of interest" description="Disordered" evidence="3">
    <location>
        <begin position="337"/>
        <end position="375"/>
    </location>
</feature>
<evidence type="ECO:0000313" key="5">
    <source>
        <dbReference type="EMBL" id="SDP18896.1"/>
    </source>
</evidence>
<dbReference type="PRINTS" id="PR00834">
    <property type="entry name" value="PROTEASES2C"/>
</dbReference>
<keyword evidence="4" id="KW-1133">Transmembrane helix</keyword>